<name>A0A0Q0BHT9_PSESI</name>
<keyword evidence="7 9" id="KW-1133">Transmembrane helix</keyword>
<accession>A0A0Q0BHT9</accession>
<sequence>MRSSSLAIDEFLSENNGKNTHFLIIVGTVIFLLLSILLCFIKIDVVESFQGRLIPEKKVKTVQSPQSGEIRKIFVSDGSFVKAGQPIALMDTTVANAELDKLSKQKMKQLISLERINSSLRNIPPDFSDYPKELAREETDLWTAEETNYNAQRDELKKQINLKKISIETARSSFDKIEAEYKNSSAQEALVRDGVGVAISEFSYMNYKSAKTKSAIDMKIQRSNLAQAAQELSLAEGKFSDLFTKRTEELVKQREQIIAEKSTVDLELIKSERKAVLMEIKSPEDGYVDKLKLTNVGQALGSSEIVATIVPKDQTLVMRAEASTKDIALISEGAPSHIKIDAYPYQLYGAIKGSIIWVSADSEEDTTTVGREKGGRHYLLESSLGEWELGTNDITLKPGMSATIDVTTQRKTILSIIFSPAIKNIDQAFRRL</sequence>
<reference evidence="11 12" key="1">
    <citation type="submission" date="2015-09" db="EMBL/GenBank/DDBJ databases">
        <title>Genome announcement of multiple Pseudomonas syringae strains.</title>
        <authorList>
            <person name="Thakur S."/>
            <person name="Wang P.W."/>
            <person name="Gong Y."/>
            <person name="Weir B.S."/>
            <person name="Guttman D.S."/>
        </authorList>
    </citation>
    <scope>NUCLEOTIDE SEQUENCE [LARGE SCALE GENOMIC DNA]</scope>
    <source>
        <strain evidence="11 12">ICMP3882</strain>
    </source>
</reference>
<evidence type="ECO:0000256" key="5">
    <source>
        <dbReference type="ARBA" id="ARBA00022519"/>
    </source>
</evidence>
<evidence type="ECO:0000256" key="8">
    <source>
        <dbReference type="ARBA" id="ARBA00023136"/>
    </source>
</evidence>
<evidence type="ECO:0000256" key="1">
    <source>
        <dbReference type="ARBA" id="ARBA00004377"/>
    </source>
</evidence>
<dbReference type="PANTHER" id="PTHR30386">
    <property type="entry name" value="MEMBRANE FUSION SUBUNIT OF EMRAB-TOLC MULTIDRUG EFFLUX PUMP"/>
    <property type="match status" value="1"/>
</dbReference>
<comment type="similarity">
    <text evidence="2 9">Belongs to the membrane fusion protein (MFP) (TC 8.A.1) family.</text>
</comment>
<gene>
    <name evidence="11" type="ORF">ALO47_03829</name>
</gene>
<proteinExistence type="inferred from homology"/>
<evidence type="ECO:0000313" key="11">
    <source>
        <dbReference type="EMBL" id="KPY46187.1"/>
    </source>
</evidence>
<evidence type="ECO:0000256" key="2">
    <source>
        <dbReference type="ARBA" id="ARBA00009477"/>
    </source>
</evidence>
<organism evidence="11 12">
    <name type="scientific">Pseudomonas syringae pv. ribicola</name>
    <dbReference type="NCBI Taxonomy" id="55398"/>
    <lineage>
        <taxon>Bacteria</taxon>
        <taxon>Pseudomonadati</taxon>
        <taxon>Pseudomonadota</taxon>
        <taxon>Gammaproteobacteria</taxon>
        <taxon>Pseudomonadales</taxon>
        <taxon>Pseudomonadaceae</taxon>
        <taxon>Pseudomonas</taxon>
    </lineage>
</organism>
<keyword evidence="8 9" id="KW-0472">Membrane</keyword>
<dbReference type="PRINTS" id="PR01490">
    <property type="entry name" value="RTXTOXIND"/>
</dbReference>
<dbReference type="Gene3D" id="2.40.30.170">
    <property type="match status" value="1"/>
</dbReference>
<dbReference type="EMBL" id="LJRF01000126">
    <property type="protein sequence ID" value="KPY46187.1"/>
    <property type="molecule type" value="Genomic_DNA"/>
</dbReference>
<dbReference type="Gene3D" id="2.40.50.100">
    <property type="match status" value="1"/>
</dbReference>
<evidence type="ECO:0000256" key="6">
    <source>
        <dbReference type="ARBA" id="ARBA00022692"/>
    </source>
</evidence>
<dbReference type="InterPro" id="IPR010129">
    <property type="entry name" value="T1SS_HlyD"/>
</dbReference>
<keyword evidence="5 9" id="KW-0997">Cell inner membrane</keyword>
<dbReference type="GO" id="GO:0015031">
    <property type="term" value="P:protein transport"/>
    <property type="evidence" value="ECO:0007669"/>
    <property type="project" value="InterPro"/>
</dbReference>
<evidence type="ECO:0000313" key="12">
    <source>
        <dbReference type="Proteomes" id="UP000050554"/>
    </source>
</evidence>
<dbReference type="PATRIC" id="fig|55398.3.peg.4781"/>
<dbReference type="RefSeq" id="WP_004883358.1">
    <property type="nucleotide sequence ID" value="NZ_LJRF01000126.1"/>
</dbReference>
<dbReference type="AlphaFoldDB" id="A0A0Q0BHT9"/>
<dbReference type="NCBIfam" id="TIGR01843">
    <property type="entry name" value="type_I_hlyD"/>
    <property type="match status" value="1"/>
</dbReference>
<dbReference type="InterPro" id="IPR050739">
    <property type="entry name" value="MFP"/>
</dbReference>
<comment type="caution">
    <text evidence="11">The sequence shown here is derived from an EMBL/GenBank/DDBJ whole genome shotgun (WGS) entry which is preliminary data.</text>
</comment>
<keyword evidence="4 9" id="KW-1003">Cell membrane</keyword>
<protein>
    <recommendedName>
        <fullName evidence="9">Membrane fusion protein (MFP) family protein</fullName>
    </recommendedName>
</protein>
<evidence type="ECO:0000256" key="4">
    <source>
        <dbReference type="ARBA" id="ARBA00022475"/>
    </source>
</evidence>
<keyword evidence="3 9" id="KW-0813">Transport</keyword>
<feature type="domain" description="AprE-like beta-barrel" evidence="10">
    <location>
        <begin position="316"/>
        <end position="409"/>
    </location>
</feature>
<comment type="subcellular location">
    <subcellularLocation>
        <location evidence="1 9">Cell inner membrane</location>
        <topology evidence="1 9">Single-pass membrane protein</topology>
    </subcellularLocation>
</comment>
<feature type="transmembrane region" description="Helical" evidence="9">
    <location>
        <begin position="20"/>
        <end position="41"/>
    </location>
</feature>
<dbReference type="GO" id="GO:0005886">
    <property type="term" value="C:plasma membrane"/>
    <property type="evidence" value="ECO:0007669"/>
    <property type="project" value="UniProtKB-SubCell"/>
</dbReference>
<dbReference type="PANTHER" id="PTHR30386:SF26">
    <property type="entry name" value="TRANSPORT PROTEIN COMB"/>
    <property type="match status" value="1"/>
</dbReference>
<evidence type="ECO:0000256" key="7">
    <source>
        <dbReference type="ARBA" id="ARBA00022989"/>
    </source>
</evidence>
<dbReference type="InterPro" id="IPR058982">
    <property type="entry name" value="Beta-barrel_AprE"/>
</dbReference>
<dbReference type="Pfam" id="PF26002">
    <property type="entry name" value="Beta-barrel_AprE"/>
    <property type="match status" value="1"/>
</dbReference>
<evidence type="ECO:0000256" key="3">
    <source>
        <dbReference type="ARBA" id="ARBA00022448"/>
    </source>
</evidence>
<keyword evidence="6 9" id="KW-0812">Transmembrane</keyword>
<evidence type="ECO:0000256" key="9">
    <source>
        <dbReference type="RuleBase" id="RU365093"/>
    </source>
</evidence>
<evidence type="ECO:0000259" key="10">
    <source>
        <dbReference type="Pfam" id="PF26002"/>
    </source>
</evidence>
<dbReference type="Proteomes" id="UP000050554">
    <property type="component" value="Unassembled WGS sequence"/>
</dbReference>